<gene>
    <name evidence="1" type="ordered locus">Caur_0066</name>
</gene>
<evidence type="ECO:0000313" key="1">
    <source>
        <dbReference type="EMBL" id="ABY33320.1"/>
    </source>
</evidence>
<dbReference type="AlphaFoldDB" id="A9WBB3"/>
<dbReference type="STRING" id="324602.Caur_0066"/>
<dbReference type="EMBL" id="CP000909">
    <property type="protein sequence ID" value="ABY33320.1"/>
    <property type="molecule type" value="Genomic_DNA"/>
</dbReference>
<reference evidence="2" key="1">
    <citation type="journal article" date="2011" name="BMC Genomics">
        <title>Complete genome sequence of the filamentous anoxygenic phototrophic bacterium Chloroflexus aurantiacus.</title>
        <authorList>
            <person name="Tang K.H."/>
            <person name="Barry K."/>
            <person name="Chertkov O."/>
            <person name="Dalin E."/>
            <person name="Han C.S."/>
            <person name="Hauser L.J."/>
            <person name="Honchak B.M."/>
            <person name="Karbach L.E."/>
            <person name="Land M.L."/>
            <person name="Lapidus A."/>
            <person name="Larimer F.W."/>
            <person name="Mikhailova N."/>
            <person name="Pitluck S."/>
            <person name="Pierson B.K."/>
            <person name="Blankenship R.E."/>
        </authorList>
    </citation>
    <scope>NUCLEOTIDE SEQUENCE [LARGE SCALE GENOMIC DNA]</scope>
    <source>
        <strain evidence="2">ATCC 29366 / DSM 635 / J-10-fl</strain>
    </source>
</reference>
<dbReference type="HOGENOM" id="CLU_1199043_0_0_0"/>
<protein>
    <recommendedName>
        <fullName evidence="3">CRISPR-associated protein Cas5</fullName>
    </recommendedName>
</protein>
<accession>A9WBB3</accession>
<dbReference type="eggNOG" id="ENOG5032VNJ">
    <property type="taxonomic scope" value="Bacteria"/>
</dbReference>
<dbReference type="PATRIC" id="fig|324602.8.peg.74"/>
<organism evidence="1 2">
    <name type="scientific">Chloroflexus aurantiacus (strain ATCC 29366 / DSM 635 / J-10-fl)</name>
    <dbReference type="NCBI Taxonomy" id="324602"/>
    <lineage>
        <taxon>Bacteria</taxon>
        <taxon>Bacillati</taxon>
        <taxon>Chloroflexota</taxon>
        <taxon>Chloroflexia</taxon>
        <taxon>Chloroflexales</taxon>
        <taxon>Chloroflexineae</taxon>
        <taxon>Chloroflexaceae</taxon>
        <taxon>Chloroflexus</taxon>
    </lineage>
</organism>
<evidence type="ECO:0000313" key="2">
    <source>
        <dbReference type="Proteomes" id="UP000002008"/>
    </source>
</evidence>
<dbReference type="EnsemblBacteria" id="ABY33320">
    <property type="protein sequence ID" value="ABY33320"/>
    <property type="gene ID" value="Caur_0066"/>
</dbReference>
<evidence type="ECO:0008006" key="3">
    <source>
        <dbReference type="Google" id="ProtNLM"/>
    </source>
</evidence>
<dbReference type="RefSeq" id="WP_012255976.1">
    <property type="nucleotide sequence ID" value="NC_010175.1"/>
</dbReference>
<dbReference type="Proteomes" id="UP000002008">
    <property type="component" value="Chromosome"/>
</dbReference>
<name>A9WBB3_CHLAA</name>
<sequence>MWLIAEYEAVSLFSLRPSFTTASGGKTLLAPTPFAIKMAIFDALCRAQSLDVARSHWPAIARLEVALRPAAQAVVSNVFQRVLRPSRSEAKPNDPDFEGFFQRTIGYREYVHLFGDFAIGLGWEGSDQRDWLRDALLHITYLGKRGGFVQVLSVPAYNEVLPAEFVSLTRPETNFPLDGTMQVVDDCAPNLSFEKIDVYNPAKKLSKGDRTERHVVLPYRLKRSSKSFSWYERV</sequence>
<proteinExistence type="predicted"/>
<keyword evidence="2" id="KW-1185">Reference proteome</keyword>
<dbReference type="InParanoid" id="A9WBB3"/>
<dbReference type="KEGG" id="cau:Caur_0066"/>